<keyword evidence="1" id="KW-0472">Membrane</keyword>
<proteinExistence type="predicted"/>
<reference evidence="2" key="1">
    <citation type="submission" date="2021-02" db="EMBL/GenBank/DDBJ databases">
        <authorList>
            <person name="Dougan E. K."/>
            <person name="Rhodes N."/>
            <person name="Thang M."/>
            <person name="Chan C."/>
        </authorList>
    </citation>
    <scope>NUCLEOTIDE SEQUENCE</scope>
</reference>
<evidence type="ECO:0000313" key="2">
    <source>
        <dbReference type="EMBL" id="CAE7423592.1"/>
    </source>
</evidence>
<sequence length="145" mass="15529">MAGEYKELYGEEPEAWENVLGTYSVMVGVASLLLAILGAAQLVNRIPGPVKAGWKLGFALCAFGAQAPSAAFTHAATLKQICALPHLQGGPLKGGAATMYRLGWTLTHPHRWDAEAVLFSAMTLLIVVWQHLTEPSSAEFATRKP</sequence>
<feature type="transmembrane region" description="Helical" evidence="1">
    <location>
        <begin position="20"/>
        <end position="43"/>
    </location>
</feature>
<keyword evidence="1" id="KW-1133">Transmembrane helix</keyword>
<name>A0A812R7W1_9DINO</name>
<evidence type="ECO:0000313" key="3">
    <source>
        <dbReference type="Proteomes" id="UP000604046"/>
    </source>
</evidence>
<keyword evidence="1" id="KW-0812">Transmembrane</keyword>
<accession>A0A812R7W1</accession>
<dbReference type="Proteomes" id="UP000604046">
    <property type="component" value="Unassembled WGS sequence"/>
</dbReference>
<organism evidence="2 3">
    <name type="scientific">Symbiodinium natans</name>
    <dbReference type="NCBI Taxonomy" id="878477"/>
    <lineage>
        <taxon>Eukaryota</taxon>
        <taxon>Sar</taxon>
        <taxon>Alveolata</taxon>
        <taxon>Dinophyceae</taxon>
        <taxon>Suessiales</taxon>
        <taxon>Symbiodiniaceae</taxon>
        <taxon>Symbiodinium</taxon>
    </lineage>
</organism>
<dbReference type="EMBL" id="CAJNDS010002306">
    <property type="protein sequence ID" value="CAE7423592.1"/>
    <property type="molecule type" value="Genomic_DNA"/>
</dbReference>
<comment type="caution">
    <text evidence="2">The sequence shown here is derived from an EMBL/GenBank/DDBJ whole genome shotgun (WGS) entry which is preliminary data.</text>
</comment>
<dbReference type="AlphaFoldDB" id="A0A812R7W1"/>
<gene>
    <name evidence="2" type="ORF">SNAT2548_LOCUS23040</name>
</gene>
<dbReference type="OrthoDB" id="288203at2759"/>
<keyword evidence="3" id="KW-1185">Reference proteome</keyword>
<protein>
    <submittedName>
        <fullName evidence="2">Uncharacterized protein</fullName>
    </submittedName>
</protein>
<evidence type="ECO:0000256" key="1">
    <source>
        <dbReference type="SAM" id="Phobius"/>
    </source>
</evidence>